<dbReference type="EMBL" id="PNYC01000031">
    <property type="protein sequence ID" value="PMS30449.1"/>
    <property type="molecule type" value="Genomic_DNA"/>
</dbReference>
<feature type="signal peptide" evidence="1">
    <location>
        <begin position="1"/>
        <end position="23"/>
    </location>
</feature>
<evidence type="ECO:0000313" key="2">
    <source>
        <dbReference type="EMBL" id="PMS30449.1"/>
    </source>
</evidence>
<dbReference type="Proteomes" id="UP000235777">
    <property type="component" value="Unassembled WGS sequence"/>
</dbReference>
<keyword evidence="3" id="KW-1185">Reference proteome</keyword>
<keyword evidence="1" id="KW-0732">Signal</keyword>
<reference evidence="2 3" key="1">
    <citation type="submission" date="2018-01" db="EMBL/GenBank/DDBJ databases">
        <title>Whole genome analyses suggest that Burkholderia sensu lato contains two further novel genera in the rhizoxinica-symbiotica group Mycetohabitans gen. nov., and Trinickia gen. nov.: implications for the evolution of diazotrophy and nodulation in the Burkholderiaceae.</title>
        <authorList>
            <person name="Estrada-de los Santos P."/>
            <person name="Palmer M."/>
            <person name="Chavez-Ramirez B."/>
            <person name="Beukes C."/>
            <person name="Steenkamp E.T."/>
            <person name="Hirsch A.M."/>
            <person name="Manyaka P."/>
            <person name="Maluk M."/>
            <person name="Lafos M."/>
            <person name="Crook M."/>
            <person name="Gross E."/>
            <person name="Simon M.F."/>
            <person name="Bueno dos Reis Junior F."/>
            <person name="Poole P.S."/>
            <person name="Venter S.N."/>
            <person name="James E.K."/>
        </authorList>
    </citation>
    <scope>NUCLEOTIDE SEQUENCE [LARGE SCALE GENOMIC DNA]</scope>
    <source>
        <strain evidence="2 3">JPY 581</strain>
    </source>
</reference>
<feature type="chain" id="PRO_5014659936" evidence="1">
    <location>
        <begin position="24"/>
        <end position="459"/>
    </location>
</feature>
<dbReference type="RefSeq" id="WP_018442711.1">
    <property type="nucleotide sequence ID" value="NZ_KB890190.1"/>
</dbReference>
<dbReference type="Gene3D" id="2.50.20.10">
    <property type="entry name" value="Lipoprotein localisation LolA/LolB/LppX"/>
    <property type="match status" value="1"/>
</dbReference>
<accession>A0A2N7WLW1</accession>
<dbReference type="STRING" id="863227.GCA_000373005_04115"/>
<gene>
    <name evidence="2" type="ORF">C0Z20_29895</name>
</gene>
<protein>
    <submittedName>
        <fullName evidence="2">DUF1329 domain-containing protein</fullName>
    </submittedName>
</protein>
<dbReference type="OrthoDB" id="6751304at2"/>
<organism evidence="2 3">
    <name type="scientific">Trinickia symbiotica</name>
    <dbReference type="NCBI Taxonomy" id="863227"/>
    <lineage>
        <taxon>Bacteria</taxon>
        <taxon>Pseudomonadati</taxon>
        <taxon>Pseudomonadota</taxon>
        <taxon>Betaproteobacteria</taxon>
        <taxon>Burkholderiales</taxon>
        <taxon>Burkholderiaceae</taxon>
        <taxon>Trinickia</taxon>
    </lineage>
</organism>
<name>A0A2N7WLW1_9BURK</name>
<dbReference type="AlphaFoldDB" id="A0A2N7WLW1"/>
<evidence type="ECO:0000313" key="3">
    <source>
        <dbReference type="Proteomes" id="UP000235777"/>
    </source>
</evidence>
<comment type="caution">
    <text evidence="2">The sequence shown here is derived from an EMBL/GenBank/DDBJ whole genome shotgun (WGS) entry which is preliminary data.</text>
</comment>
<evidence type="ECO:0000256" key="1">
    <source>
        <dbReference type="SAM" id="SignalP"/>
    </source>
</evidence>
<dbReference type="Pfam" id="PF07044">
    <property type="entry name" value="DUF1329"/>
    <property type="match status" value="1"/>
</dbReference>
<proteinExistence type="predicted"/>
<dbReference type="InterPro" id="IPR010752">
    <property type="entry name" value="DUF1329"/>
</dbReference>
<sequence length="459" mass="50614">MIRKTTHIVSALLAVIFSGQCMAAVSAAEAQKLKGPELTPIGAEAAGNKEGTIPAYTGEGLKTPAEFGSDKSDPYKRPDPFANEKPLYTITAQNAAQYADKLDGMIDMFKRYPNFRMDIYPTHRTIVYNKTVIANTMKNATECKGEDGDLRLEGCWGGFAFPIPTNGTQVMWDHLTTYIGYAWGGYSNSYVVSANGSSYLVQGNKVSEQSPYFDPKATAPATGKTIYWAFRDDTDAPSSQSGQKLVLIDSLDHVRRAYQYIPGLRRVKLAPTLAYDTPSPAAGGAATMDDAEVFQGAVDRYDWKLIGKKEKYIMYNNFKLADHTSCDDKKLLTKNFANPDCVRWELHRVWVVEGKLKPGFRHIYARRMMYWDEDSFSAGLSENYDAAGKLYRIVTALSIPFYVSEGGGALGDDTFNYDLQTGVWSAQGALGNVGAGVVHQEPKDMSFFSPDTMAGEGIR</sequence>